<evidence type="ECO:0000313" key="3">
    <source>
        <dbReference type="Proteomes" id="UP001415857"/>
    </source>
</evidence>
<dbReference type="InterPro" id="IPR001810">
    <property type="entry name" value="F-box_dom"/>
</dbReference>
<dbReference type="SUPFAM" id="SSF81383">
    <property type="entry name" value="F-box domain"/>
    <property type="match status" value="1"/>
</dbReference>
<comment type="caution">
    <text evidence="2">The sequence shown here is derived from an EMBL/GenBank/DDBJ whole genome shotgun (WGS) entry which is preliminary data.</text>
</comment>
<dbReference type="InterPro" id="IPR036047">
    <property type="entry name" value="F-box-like_dom_sf"/>
</dbReference>
<dbReference type="Pfam" id="PF00646">
    <property type="entry name" value="F-box"/>
    <property type="match status" value="1"/>
</dbReference>
<proteinExistence type="predicted"/>
<dbReference type="CDD" id="cd22157">
    <property type="entry name" value="F-box_AtFBW1-like"/>
    <property type="match status" value="1"/>
</dbReference>
<protein>
    <recommendedName>
        <fullName evidence="1">F-box domain-containing protein</fullName>
    </recommendedName>
</protein>
<dbReference type="SMART" id="SM00256">
    <property type="entry name" value="FBOX"/>
    <property type="match status" value="1"/>
</dbReference>
<keyword evidence="3" id="KW-1185">Reference proteome</keyword>
<dbReference type="InterPro" id="IPR050796">
    <property type="entry name" value="SCF_F-box_component"/>
</dbReference>
<dbReference type="EMBL" id="JBBPBK010000355">
    <property type="protein sequence ID" value="KAK9265610.1"/>
    <property type="molecule type" value="Genomic_DNA"/>
</dbReference>
<name>A0AAP0N5N4_LIQFO</name>
<evidence type="ECO:0000259" key="1">
    <source>
        <dbReference type="PROSITE" id="PS50181"/>
    </source>
</evidence>
<evidence type="ECO:0000313" key="2">
    <source>
        <dbReference type="EMBL" id="KAK9265610.1"/>
    </source>
</evidence>
<reference evidence="2 3" key="1">
    <citation type="journal article" date="2024" name="Plant J.">
        <title>Genome sequences and population genomics reveal climatic adaptation and genomic divergence between two closely related sweetgum species.</title>
        <authorList>
            <person name="Xu W.Q."/>
            <person name="Ren C.Q."/>
            <person name="Zhang X.Y."/>
            <person name="Comes H.P."/>
            <person name="Liu X.H."/>
            <person name="Li Y.G."/>
            <person name="Kettle C.J."/>
            <person name="Jalonen R."/>
            <person name="Gaisberger H."/>
            <person name="Ma Y.Z."/>
            <person name="Qiu Y.X."/>
        </authorList>
    </citation>
    <scope>NUCLEOTIDE SEQUENCE [LARGE SCALE GENOMIC DNA]</scope>
    <source>
        <strain evidence="2">Hangzhou</strain>
    </source>
</reference>
<organism evidence="2 3">
    <name type="scientific">Liquidambar formosana</name>
    <name type="common">Formosan gum</name>
    <dbReference type="NCBI Taxonomy" id="63359"/>
    <lineage>
        <taxon>Eukaryota</taxon>
        <taxon>Viridiplantae</taxon>
        <taxon>Streptophyta</taxon>
        <taxon>Embryophyta</taxon>
        <taxon>Tracheophyta</taxon>
        <taxon>Spermatophyta</taxon>
        <taxon>Magnoliopsida</taxon>
        <taxon>eudicotyledons</taxon>
        <taxon>Gunneridae</taxon>
        <taxon>Pentapetalae</taxon>
        <taxon>Saxifragales</taxon>
        <taxon>Altingiaceae</taxon>
        <taxon>Liquidambar</taxon>
    </lineage>
</organism>
<dbReference type="PANTHER" id="PTHR31672:SF13">
    <property type="entry name" value="F-BOX PROTEIN CPR30-LIKE"/>
    <property type="match status" value="1"/>
</dbReference>
<dbReference type="PROSITE" id="PS50181">
    <property type="entry name" value="FBOX"/>
    <property type="match status" value="1"/>
</dbReference>
<dbReference type="AlphaFoldDB" id="A0AAP0N5N4"/>
<sequence length="176" mass="20947">MEENLKRYRRGRMAMTLPDMPHDIVINILSRLPVKSLMRFRCVCKSWHALVSDPNFVDMHLNQTYANNKGYVLMSDDGDNFSFHCGETFVLHRRLEVPFKIPFERFMVEGYCNGLICLRYRRIPIYDSDMYLWNPSIRKFKVLPESKFRGRRSTPKLGKMFTVFGFCPQINDYRVV</sequence>
<dbReference type="Gene3D" id="1.20.1280.50">
    <property type="match status" value="1"/>
</dbReference>
<dbReference type="PANTHER" id="PTHR31672">
    <property type="entry name" value="BNACNNG10540D PROTEIN"/>
    <property type="match status" value="1"/>
</dbReference>
<gene>
    <name evidence="2" type="ORF">L1049_028594</name>
</gene>
<dbReference type="Proteomes" id="UP001415857">
    <property type="component" value="Unassembled WGS sequence"/>
</dbReference>
<accession>A0AAP0N5N4</accession>
<feature type="domain" description="F-box" evidence="1">
    <location>
        <begin position="14"/>
        <end position="68"/>
    </location>
</feature>